<keyword evidence="2" id="KW-1185">Reference proteome</keyword>
<accession>A0A6J1DFT5</accession>
<evidence type="ECO:0000313" key="3">
    <source>
        <dbReference type="RefSeq" id="XP_022152364.1"/>
    </source>
</evidence>
<organism evidence="2 3">
    <name type="scientific">Momordica charantia</name>
    <name type="common">Bitter gourd</name>
    <name type="synonym">Balsam pear</name>
    <dbReference type="NCBI Taxonomy" id="3673"/>
    <lineage>
        <taxon>Eukaryota</taxon>
        <taxon>Viridiplantae</taxon>
        <taxon>Streptophyta</taxon>
        <taxon>Embryophyta</taxon>
        <taxon>Tracheophyta</taxon>
        <taxon>Spermatophyta</taxon>
        <taxon>Magnoliopsida</taxon>
        <taxon>eudicotyledons</taxon>
        <taxon>Gunneridae</taxon>
        <taxon>Pentapetalae</taxon>
        <taxon>rosids</taxon>
        <taxon>fabids</taxon>
        <taxon>Cucurbitales</taxon>
        <taxon>Cucurbitaceae</taxon>
        <taxon>Momordiceae</taxon>
        <taxon>Momordica</taxon>
    </lineage>
</organism>
<evidence type="ECO:0000313" key="2">
    <source>
        <dbReference type="Proteomes" id="UP000504603"/>
    </source>
</evidence>
<dbReference type="GeneID" id="111020108"/>
<gene>
    <name evidence="3" type="primary">LOC111020108</name>
</gene>
<dbReference type="KEGG" id="mcha:111020108"/>
<dbReference type="AlphaFoldDB" id="A0A6J1DFT5"/>
<feature type="region of interest" description="Disordered" evidence="1">
    <location>
        <begin position="131"/>
        <end position="151"/>
    </location>
</feature>
<dbReference type="RefSeq" id="XP_022152364.1">
    <property type="nucleotide sequence ID" value="XM_022296672.1"/>
</dbReference>
<reference evidence="3" key="1">
    <citation type="submission" date="2025-08" db="UniProtKB">
        <authorList>
            <consortium name="RefSeq"/>
        </authorList>
    </citation>
    <scope>IDENTIFICATION</scope>
    <source>
        <strain evidence="3">OHB3-1</strain>
    </source>
</reference>
<name>A0A6J1DFT5_MOMCH</name>
<sequence>MAGSRSPSVVNRGFLLQRIRSCQRNCPTVDDIIDHLQSNYRDYGGLKRLPFSSIVQRTLESLEISGPKMKKSNKSSLSTSTTNTMKRQLVDLEDQDADRGCENTFRKKRFKRVNVIEQRLQSMETIPLKRMQQSDRDDMSSMSYSDKSGDGVVSMSEEANYGEFDFMNSMLRASYTESNEAKSKNLELDIAIENNEAKRIDVGNEVSKEALSRKDQSCVDNGPRFKDFSRDAGCAEGIKEQGDCALLPFAAASVSWGQTHRWSFVSWTPWLW</sequence>
<protein>
    <submittedName>
        <fullName evidence="3">Uncharacterized protein LOC111020108</fullName>
    </submittedName>
</protein>
<proteinExistence type="predicted"/>
<dbReference type="Proteomes" id="UP000504603">
    <property type="component" value="Unplaced"/>
</dbReference>
<evidence type="ECO:0000256" key="1">
    <source>
        <dbReference type="SAM" id="MobiDB-lite"/>
    </source>
</evidence>